<dbReference type="STRING" id="670483.S7RX36"/>
<dbReference type="OrthoDB" id="2832284at2759"/>
<organism evidence="10 11">
    <name type="scientific">Gloeophyllum trabeum (strain ATCC 11539 / FP-39264 / Madison 617)</name>
    <name type="common">Brown rot fungus</name>
    <dbReference type="NCBI Taxonomy" id="670483"/>
    <lineage>
        <taxon>Eukaryota</taxon>
        <taxon>Fungi</taxon>
        <taxon>Dikarya</taxon>
        <taxon>Basidiomycota</taxon>
        <taxon>Agaricomycotina</taxon>
        <taxon>Agaricomycetes</taxon>
        <taxon>Gloeophyllales</taxon>
        <taxon>Gloeophyllaceae</taxon>
        <taxon>Gloeophyllum</taxon>
    </lineage>
</organism>
<dbReference type="InterPro" id="IPR006680">
    <property type="entry name" value="Amidohydro-rel"/>
</dbReference>
<keyword evidence="5 8" id="KW-0456">Lyase</keyword>
<sequence>MSASKNISGERIDFHHHFFPSSLKKADQNVQVGWKTPAENLPWSPDISLKAMNELAIRKAVLSLPAGTYSRLQAREYNRYAASVCSAHPDRFRFFATLPDLRDVEGALDEINYAMDDLGADGIALSSSYGDSDNRVYCGDDRLDPIWHLLDRRKAVVFLHGAQIRTSYPHPFLGIPIVEVPHETFRAAAQLVVTGRKRKYSNVKIILAHLGGTVPFLASRVAVLSRHMGCPLTPEEILQDFKSFYYELALSGYETTLAAIQSFVPTDRLLFGSDIPAVSTEMVQWFNKNADSFFKDQPPAAVQAVMHKNALRLLPGLDKPFQTPCKNSPFEPANTFGALYIH</sequence>
<dbReference type="SUPFAM" id="SSF51556">
    <property type="entry name" value="Metallo-dependent hydrolases"/>
    <property type="match status" value="1"/>
</dbReference>
<dbReference type="PANTHER" id="PTHR21240">
    <property type="entry name" value="2-AMINO-3-CARBOXYLMUCONATE-6-SEMIALDEHYDE DECARBOXYLASE"/>
    <property type="match status" value="1"/>
</dbReference>
<dbReference type="GO" id="GO:0019748">
    <property type="term" value="P:secondary metabolic process"/>
    <property type="evidence" value="ECO:0007669"/>
    <property type="project" value="TreeGrafter"/>
</dbReference>
<comment type="similarity">
    <text evidence="1">Belongs to the metallo-dependent hydrolases superfamily. ACMSD family.</text>
</comment>
<keyword evidence="10" id="KW-0378">Hydrolase</keyword>
<dbReference type="HOGENOM" id="CLU_039329_2_1_1"/>
<dbReference type="GeneID" id="19301287"/>
<keyword evidence="2" id="KW-0479">Metal-binding</keyword>
<evidence type="ECO:0000256" key="3">
    <source>
        <dbReference type="ARBA" id="ARBA00022793"/>
    </source>
</evidence>
<reference evidence="10 11" key="1">
    <citation type="journal article" date="2012" name="Science">
        <title>The Paleozoic origin of enzymatic lignin decomposition reconstructed from 31 fungal genomes.</title>
        <authorList>
            <person name="Floudas D."/>
            <person name="Binder M."/>
            <person name="Riley R."/>
            <person name="Barry K."/>
            <person name="Blanchette R.A."/>
            <person name="Henrissat B."/>
            <person name="Martinez A.T."/>
            <person name="Otillar R."/>
            <person name="Spatafora J.W."/>
            <person name="Yadav J.S."/>
            <person name="Aerts A."/>
            <person name="Benoit I."/>
            <person name="Boyd A."/>
            <person name="Carlson A."/>
            <person name="Copeland A."/>
            <person name="Coutinho P.M."/>
            <person name="de Vries R.P."/>
            <person name="Ferreira P."/>
            <person name="Findley K."/>
            <person name="Foster B."/>
            <person name="Gaskell J."/>
            <person name="Glotzer D."/>
            <person name="Gorecki P."/>
            <person name="Heitman J."/>
            <person name="Hesse C."/>
            <person name="Hori C."/>
            <person name="Igarashi K."/>
            <person name="Jurgens J.A."/>
            <person name="Kallen N."/>
            <person name="Kersten P."/>
            <person name="Kohler A."/>
            <person name="Kuees U."/>
            <person name="Kumar T.K.A."/>
            <person name="Kuo A."/>
            <person name="LaButti K."/>
            <person name="Larrondo L.F."/>
            <person name="Lindquist E."/>
            <person name="Ling A."/>
            <person name="Lombard V."/>
            <person name="Lucas S."/>
            <person name="Lundell T."/>
            <person name="Martin R."/>
            <person name="McLaughlin D.J."/>
            <person name="Morgenstern I."/>
            <person name="Morin E."/>
            <person name="Murat C."/>
            <person name="Nagy L.G."/>
            <person name="Nolan M."/>
            <person name="Ohm R.A."/>
            <person name="Patyshakuliyeva A."/>
            <person name="Rokas A."/>
            <person name="Ruiz-Duenas F.J."/>
            <person name="Sabat G."/>
            <person name="Salamov A."/>
            <person name="Samejima M."/>
            <person name="Schmutz J."/>
            <person name="Slot J.C."/>
            <person name="St John F."/>
            <person name="Stenlid J."/>
            <person name="Sun H."/>
            <person name="Sun S."/>
            <person name="Syed K."/>
            <person name="Tsang A."/>
            <person name="Wiebenga A."/>
            <person name="Young D."/>
            <person name="Pisabarro A."/>
            <person name="Eastwood D.C."/>
            <person name="Martin F."/>
            <person name="Cullen D."/>
            <person name="Grigoriev I.V."/>
            <person name="Hibbett D.S."/>
        </authorList>
    </citation>
    <scope>NUCLEOTIDE SEQUENCE [LARGE SCALE GENOMIC DNA]</scope>
    <source>
        <strain evidence="10 11">ATCC 11539</strain>
    </source>
</reference>
<protein>
    <recommendedName>
        <fullName evidence="7">6-methylsalicylate decarboxylase</fullName>
        <ecNumber evidence="7">4.1.1.52</ecNumber>
    </recommendedName>
</protein>
<dbReference type="EC" id="4.1.1.52" evidence="7"/>
<dbReference type="GO" id="GO:0005829">
    <property type="term" value="C:cytosol"/>
    <property type="evidence" value="ECO:0007669"/>
    <property type="project" value="TreeGrafter"/>
</dbReference>
<keyword evidence="4" id="KW-0862">Zinc</keyword>
<dbReference type="OMA" id="IILSHMG"/>
<dbReference type="Pfam" id="PF04909">
    <property type="entry name" value="Amidohydro_2"/>
    <property type="match status" value="1"/>
</dbReference>
<dbReference type="InterPro" id="IPR032465">
    <property type="entry name" value="ACMSD"/>
</dbReference>
<dbReference type="InterPro" id="IPR032466">
    <property type="entry name" value="Metal_Hydrolase"/>
</dbReference>
<keyword evidence="11" id="KW-1185">Reference proteome</keyword>
<dbReference type="EMBL" id="KB469297">
    <property type="protein sequence ID" value="EPQ59445.1"/>
    <property type="molecule type" value="Genomic_DNA"/>
</dbReference>
<evidence type="ECO:0000256" key="1">
    <source>
        <dbReference type="ARBA" id="ARBA00005871"/>
    </source>
</evidence>
<dbReference type="Gene3D" id="3.20.20.140">
    <property type="entry name" value="Metal-dependent hydrolases"/>
    <property type="match status" value="1"/>
</dbReference>
<dbReference type="GO" id="GO:0046872">
    <property type="term" value="F:metal ion binding"/>
    <property type="evidence" value="ECO:0007669"/>
    <property type="project" value="UniProtKB-KW"/>
</dbReference>
<comment type="catalytic activity">
    <reaction evidence="6">
        <text>6-methylsalicylate + H(+) = 3-methylphenol + CO2</text>
        <dbReference type="Rhea" id="RHEA:23112"/>
        <dbReference type="ChEBI" id="CHEBI:15378"/>
        <dbReference type="ChEBI" id="CHEBI:16526"/>
        <dbReference type="ChEBI" id="CHEBI:17231"/>
        <dbReference type="ChEBI" id="CHEBI:36658"/>
        <dbReference type="EC" id="4.1.1.52"/>
    </reaction>
    <physiologicalReaction direction="left-to-right" evidence="6">
        <dbReference type="Rhea" id="RHEA:23113"/>
    </physiologicalReaction>
</comment>
<evidence type="ECO:0000256" key="6">
    <source>
        <dbReference type="ARBA" id="ARBA00036832"/>
    </source>
</evidence>
<dbReference type="Proteomes" id="UP000030669">
    <property type="component" value="Unassembled WGS sequence"/>
</dbReference>
<keyword evidence="3 8" id="KW-0210">Decarboxylase</keyword>
<name>S7RX36_GLOTA</name>
<feature type="domain" description="Amidohydrolase-related" evidence="9">
    <location>
        <begin position="12"/>
        <end position="315"/>
    </location>
</feature>
<proteinExistence type="inferred from homology"/>
<dbReference type="RefSeq" id="XP_007862433.1">
    <property type="nucleotide sequence ID" value="XM_007864242.1"/>
</dbReference>
<accession>S7RX36</accession>
<dbReference type="eggNOG" id="KOG4245">
    <property type="taxonomic scope" value="Eukaryota"/>
</dbReference>
<dbReference type="GO" id="GO:0016787">
    <property type="term" value="F:hydrolase activity"/>
    <property type="evidence" value="ECO:0007669"/>
    <property type="project" value="UniProtKB-KW"/>
</dbReference>
<evidence type="ECO:0000256" key="8">
    <source>
        <dbReference type="RuleBase" id="RU366045"/>
    </source>
</evidence>
<dbReference type="AlphaFoldDB" id="S7RX36"/>
<dbReference type="GO" id="GO:0047596">
    <property type="term" value="F:6-methylsalicylate decarboxylase activity"/>
    <property type="evidence" value="ECO:0007669"/>
    <property type="project" value="UniProtKB-EC"/>
</dbReference>
<evidence type="ECO:0000256" key="2">
    <source>
        <dbReference type="ARBA" id="ARBA00022723"/>
    </source>
</evidence>
<dbReference type="KEGG" id="gtr:GLOTRDRAFT_125753"/>
<evidence type="ECO:0000313" key="11">
    <source>
        <dbReference type="Proteomes" id="UP000030669"/>
    </source>
</evidence>
<evidence type="ECO:0000256" key="4">
    <source>
        <dbReference type="ARBA" id="ARBA00022833"/>
    </source>
</evidence>
<dbReference type="PANTHER" id="PTHR21240:SF29">
    <property type="entry name" value="AMIDOHYDROLASE-RELATED DOMAIN-CONTAINING PROTEIN"/>
    <property type="match status" value="1"/>
</dbReference>
<evidence type="ECO:0000313" key="10">
    <source>
        <dbReference type="EMBL" id="EPQ59445.1"/>
    </source>
</evidence>
<gene>
    <name evidence="10" type="ORF">GLOTRDRAFT_125753</name>
</gene>
<evidence type="ECO:0000256" key="5">
    <source>
        <dbReference type="ARBA" id="ARBA00023239"/>
    </source>
</evidence>
<evidence type="ECO:0000256" key="7">
    <source>
        <dbReference type="ARBA" id="ARBA00038889"/>
    </source>
</evidence>
<evidence type="ECO:0000259" key="9">
    <source>
        <dbReference type="Pfam" id="PF04909"/>
    </source>
</evidence>